<dbReference type="EMBL" id="CP017141">
    <property type="protein sequence ID" value="AOM75787.1"/>
    <property type="molecule type" value="Genomic_DNA"/>
</dbReference>
<gene>
    <name evidence="2" type="ORF">BFS30_00530</name>
</gene>
<reference evidence="2 3" key="1">
    <citation type="submission" date="2016-08" db="EMBL/GenBank/DDBJ databases">
        <authorList>
            <person name="Seilhamer J.J."/>
        </authorList>
    </citation>
    <scope>NUCLEOTIDE SEQUENCE [LARGE SCALE GENOMIC DNA]</scope>
    <source>
        <strain evidence="2 3">DX4</strain>
    </source>
</reference>
<feature type="chain" id="PRO_5009098319" evidence="1">
    <location>
        <begin position="27"/>
        <end position="249"/>
    </location>
</feature>
<evidence type="ECO:0000313" key="2">
    <source>
        <dbReference type="EMBL" id="AOM75787.1"/>
    </source>
</evidence>
<accession>A0A1D7QAW9</accession>
<dbReference type="Proteomes" id="UP000094313">
    <property type="component" value="Chromosome"/>
</dbReference>
<evidence type="ECO:0000256" key="1">
    <source>
        <dbReference type="SAM" id="SignalP"/>
    </source>
</evidence>
<dbReference type="AlphaFoldDB" id="A0A1D7QAW9"/>
<proteinExistence type="predicted"/>
<sequence>MKTTSKTIRLAVAFCFLFILPLSVFSATPDIYVCGTGSVTLAYSGTYVLATGDKVVWQKVDAGGVPVSGYTAVVNTFSGTAGSADLTVTGGTDITAAGEHFWVAHVISADPAACTGDVSTPIDIYMLPTFTVAVTPAATTYCVAGTTNTTKTVVSSLATPASGLPANVVFTYDWNGTTPGAGTVDGTDSKKFNMTSVTPASYTVTSNVKYDVSATGKTLKSAGGTACLETGSTTITVAPKPGTPTITVS</sequence>
<keyword evidence="1" id="KW-0732">Signal</keyword>
<dbReference type="KEGG" id="psty:BFS30_00530"/>
<dbReference type="RefSeq" id="WP_069377485.1">
    <property type="nucleotide sequence ID" value="NZ_CP017141.1"/>
</dbReference>
<evidence type="ECO:0000313" key="3">
    <source>
        <dbReference type="Proteomes" id="UP000094313"/>
    </source>
</evidence>
<dbReference type="OrthoDB" id="756364at2"/>
<keyword evidence="3" id="KW-1185">Reference proteome</keyword>
<organism evidence="2 3">
    <name type="scientific">Pedobacter steynii</name>
    <dbReference type="NCBI Taxonomy" id="430522"/>
    <lineage>
        <taxon>Bacteria</taxon>
        <taxon>Pseudomonadati</taxon>
        <taxon>Bacteroidota</taxon>
        <taxon>Sphingobacteriia</taxon>
        <taxon>Sphingobacteriales</taxon>
        <taxon>Sphingobacteriaceae</taxon>
        <taxon>Pedobacter</taxon>
    </lineage>
</organism>
<feature type="signal peptide" evidence="1">
    <location>
        <begin position="1"/>
        <end position="26"/>
    </location>
</feature>
<name>A0A1D7QAW9_9SPHI</name>
<protein>
    <submittedName>
        <fullName evidence="2">Uncharacterized protein</fullName>
    </submittedName>
</protein>